<keyword evidence="1" id="KW-0479">Metal-binding</keyword>
<dbReference type="InterPro" id="IPR001878">
    <property type="entry name" value="Znf_CCHC"/>
</dbReference>
<reference evidence="4 5" key="1">
    <citation type="journal article" date="2020" name="Mol. Plant">
        <title>The Chromosome-Based Rubber Tree Genome Provides New Insights into Spurge Genome Evolution and Rubber Biosynthesis.</title>
        <authorList>
            <person name="Liu J."/>
            <person name="Shi C."/>
            <person name="Shi C.C."/>
            <person name="Li W."/>
            <person name="Zhang Q.J."/>
            <person name="Zhang Y."/>
            <person name="Li K."/>
            <person name="Lu H.F."/>
            <person name="Shi C."/>
            <person name="Zhu S.T."/>
            <person name="Xiao Z.Y."/>
            <person name="Nan H."/>
            <person name="Yue Y."/>
            <person name="Zhu X.G."/>
            <person name="Wu Y."/>
            <person name="Hong X.N."/>
            <person name="Fan G.Y."/>
            <person name="Tong Y."/>
            <person name="Zhang D."/>
            <person name="Mao C.L."/>
            <person name="Liu Y.L."/>
            <person name="Hao S.J."/>
            <person name="Liu W.Q."/>
            <person name="Lv M.Q."/>
            <person name="Zhang H.B."/>
            <person name="Liu Y."/>
            <person name="Hu-Tang G.R."/>
            <person name="Wang J.P."/>
            <person name="Wang J.H."/>
            <person name="Sun Y.H."/>
            <person name="Ni S.B."/>
            <person name="Chen W.B."/>
            <person name="Zhang X.C."/>
            <person name="Jiao Y.N."/>
            <person name="Eichler E.E."/>
            <person name="Li G.H."/>
            <person name="Liu X."/>
            <person name="Gao L.Z."/>
        </authorList>
    </citation>
    <scope>NUCLEOTIDE SEQUENCE [LARGE SCALE GENOMIC DNA]</scope>
    <source>
        <strain evidence="5">cv. GT1</strain>
        <tissue evidence="4">Leaf</tissue>
    </source>
</reference>
<feature type="compositionally biased region" description="Low complexity" evidence="2">
    <location>
        <begin position="23"/>
        <end position="36"/>
    </location>
</feature>
<evidence type="ECO:0000256" key="1">
    <source>
        <dbReference type="PROSITE-ProRule" id="PRU00047"/>
    </source>
</evidence>
<evidence type="ECO:0000313" key="4">
    <source>
        <dbReference type="EMBL" id="KAF2284884.1"/>
    </source>
</evidence>
<protein>
    <recommendedName>
        <fullName evidence="3">CCHC-type domain-containing protein</fullName>
    </recommendedName>
</protein>
<dbReference type="InterPro" id="IPR036875">
    <property type="entry name" value="Znf_CCHC_sf"/>
</dbReference>
<keyword evidence="5" id="KW-1185">Reference proteome</keyword>
<dbReference type="PROSITE" id="PS50158">
    <property type="entry name" value="ZF_CCHC"/>
    <property type="match status" value="1"/>
</dbReference>
<dbReference type="SUPFAM" id="SSF57756">
    <property type="entry name" value="Retrovirus zinc finger-like domains"/>
    <property type="match status" value="1"/>
</dbReference>
<keyword evidence="1" id="KW-0863">Zinc-finger</keyword>
<evidence type="ECO:0000259" key="3">
    <source>
        <dbReference type="PROSITE" id="PS50158"/>
    </source>
</evidence>
<comment type="caution">
    <text evidence="4">The sequence shown here is derived from an EMBL/GenBank/DDBJ whole genome shotgun (WGS) entry which is preliminary data.</text>
</comment>
<dbReference type="Proteomes" id="UP000467840">
    <property type="component" value="Chromosome 12"/>
</dbReference>
<sequence length="149" mass="16467">MGSSRSISESSVMLADRTQQGISSSSKNPGKSNNLKCSHCGQPGHLKQRCYELIGYPEWWDLSKKPRKKIAGKAMVTSVEDTQLNVEDKLQPQPIANVAYPEEMNEQFGIPEIENEVSVPASVPLEVGPESQIVPLENRSESLMLAELR</sequence>
<dbReference type="EMBL" id="JAAGAX010000018">
    <property type="protein sequence ID" value="KAF2284884.1"/>
    <property type="molecule type" value="Genomic_DNA"/>
</dbReference>
<dbReference type="AlphaFoldDB" id="A0A6A6K8T3"/>
<dbReference type="PANTHER" id="PTHR34222">
    <property type="entry name" value="GAG_PRE-INTEGRS DOMAIN-CONTAINING PROTEIN"/>
    <property type="match status" value="1"/>
</dbReference>
<feature type="region of interest" description="Disordered" evidence="2">
    <location>
        <begin position="1"/>
        <end position="37"/>
    </location>
</feature>
<accession>A0A6A6K8T3</accession>
<dbReference type="GO" id="GO:0008270">
    <property type="term" value="F:zinc ion binding"/>
    <property type="evidence" value="ECO:0007669"/>
    <property type="project" value="UniProtKB-KW"/>
</dbReference>
<feature type="domain" description="CCHC-type" evidence="3">
    <location>
        <begin position="36"/>
        <end position="50"/>
    </location>
</feature>
<evidence type="ECO:0000256" key="2">
    <source>
        <dbReference type="SAM" id="MobiDB-lite"/>
    </source>
</evidence>
<gene>
    <name evidence="4" type="ORF">GH714_031900</name>
</gene>
<name>A0A6A6K8T3_HEVBR</name>
<keyword evidence="1" id="KW-0862">Zinc</keyword>
<evidence type="ECO:0000313" key="5">
    <source>
        <dbReference type="Proteomes" id="UP000467840"/>
    </source>
</evidence>
<feature type="compositionally biased region" description="Polar residues" evidence="2">
    <location>
        <begin position="1"/>
        <end position="22"/>
    </location>
</feature>
<dbReference type="PANTHER" id="PTHR34222:SF43">
    <property type="entry name" value="RETROTRANSPOSON GAG DOMAIN-CONTAINING PROTEIN"/>
    <property type="match status" value="1"/>
</dbReference>
<proteinExistence type="predicted"/>
<dbReference type="GO" id="GO:0003676">
    <property type="term" value="F:nucleic acid binding"/>
    <property type="evidence" value="ECO:0007669"/>
    <property type="project" value="InterPro"/>
</dbReference>
<organism evidence="4 5">
    <name type="scientific">Hevea brasiliensis</name>
    <name type="common">Para rubber tree</name>
    <name type="synonym">Siphonia brasiliensis</name>
    <dbReference type="NCBI Taxonomy" id="3981"/>
    <lineage>
        <taxon>Eukaryota</taxon>
        <taxon>Viridiplantae</taxon>
        <taxon>Streptophyta</taxon>
        <taxon>Embryophyta</taxon>
        <taxon>Tracheophyta</taxon>
        <taxon>Spermatophyta</taxon>
        <taxon>Magnoliopsida</taxon>
        <taxon>eudicotyledons</taxon>
        <taxon>Gunneridae</taxon>
        <taxon>Pentapetalae</taxon>
        <taxon>rosids</taxon>
        <taxon>fabids</taxon>
        <taxon>Malpighiales</taxon>
        <taxon>Euphorbiaceae</taxon>
        <taxon>Crotonoideae</taxon>
        <taxon>Micrandreae</taxon>
        <taxon>Hevea</taxon>
    </lineage>
</organism>